<feature type="transmembrane region" description="Helical" evidence="1">
    <location>
        <begin position="59"/>
        <end position="84"/>
    </location>
</feature>
<sequence length="160" mass="19111">MNKKSIALFLTFLFSILINFIVGLLVANYGIVFINFIAFRLFNEIDLYVYRNTGAIFGLYMSHLINIAFWSLFMYSIFCYYLYIKYQDTKFFLIIFVIFVAYCVIFCLVFSSYRLVSLLLHFTTFWLMYIEIILLYRIKSKARVNDCEQQCNDSKRCKLG</sequence>
<dbReference type="KEGG" id="hbl:XJ32_02575"/>
<feature type="transmembrane region" description="Helical" evidence="1">
    <location>
        <begin position="118"/>
        <end position="136"/>
    </location>
</feature>
<reference evidence="2 3" key="1">
    <citation type="submission" date="2017-02" db="EMBL/GenBank/DDBJ databases">
        <title>Whole genome sequencing of Helicobacter bilis strain AAQJH.</title>
        <authorList>
            <person name="Conlan S."/>
            <person name="Thomas P.J."/>
            <person name="Mullikin J."/>
            <person name="Palmore T.N."/>
            <person name="Frank K.M."/>
            <person name="Segre J.A."/>
        </authorList>
    </citation>
    <scope>NUCLEOTIDE SEQUENCE [LARGE SCALE GENOMIC DNA]</scope>
    <source>
        <strain evidence="2 3">AAQJH</strain>
    </source>
</reference>
<organism evidence="2 3">
    <name type="scientific">Helicobacter bilis</name>
    <dbReference type="NCBI Taxonomy" id="37372"/>
    <lineage>
        <taxon>Bacteria</taxon>
        <taxon>Pseudomonadati</taxon>
        <taxon>Campylobacterota</taxon>
        <taxon>Epsilonproteobacteria</taxon>
        <taxon>Campylobacterales</taxon>
        <taxon>Helicobacteraceae</taxon>
        <taxon>Helicobacter</taxon>
    </lineage>
</organism>
<name>A0A1Q2LFG5_9HELI</name>
<keyword evidence="1" id="KW-1133">Transmembrane helix</keyword>
<proteinExistence type="predicted"/>
<evidence type="ECO:0000313" key="2">
    <source>
        <dbReference type="EMBL" id="AQQ59181.1"/>
    </source>
</evidence>
<dbReference type="EMBL" id="CP019645">
    <property type="protein sequence ID" value="AQQ59181.1"/>
    <property type="molecule type" value="Genomic_DNA"/>
</dbReference>
<keyword evidence="1" id="KW-0472">Membrane</keyword>
<dbReference type="Proteomes" id="UP000188298">
    <property type="component" value="Chromosome"/>
</dbReference>
<evidence type="ECO:0000313" key="3">
    <source>
        <dbReference type="Proteomes" id="UP000188298"/>
    </source>
</evidence>
<protein>
    <submittedName>
        <fullName evidence="2">Uncharacterized protein</fullName>
    </submittedName>
</protein>
<feature type="transmembrane region" description="Helical" evidence="1">
    <location>
        <begin position="91"/>
        <end position="112"/>
    </location>
</feature>
<keyword evidence="1" id="KW-0812">Transmembrane</keyword>
<evidence type="ECO:0000256" key="1">
    <source>
        <dbReference type="SAM" id="Phobius"/>
    </source>
</evidence>
<gene>
    <name evidence="2" type="ORF">XJ32_02575</name>
</gene>
<dbReference type="AlphaFoldDB" id="A0A1Q2LFG5"/>
<accession>A0A1Q2LFG5</accession>
<feature type="transmembrane region" description="Helical" evidence="1">
    <location>
        <begin position="7"/>
        <end position="39"/>
    </location>
</feature>